<proteinExistence type="predicted"/>
<name>A0A9D7XFB7_9BACT</name>
<dbReference type="GO" id="GO:0004852">
    <property type="term" value="F:uroporphyrinogen-III synthase activity"/>
    <property type="evidence" value="ECO:0007669"/>
    <property type="project" value="InterPro"/>
</dbReference>
<evidence type="ECO:0000313" key="3">
    <source>
        <dbReference type="Proteomes" id="UP000808349"/>
    </source>
</evidence>
<comment type="caution">
    <text evidence="2">The sequence shown here is derived from an EMBL/GenBank/DDBJ whole genome shotgun (WGS) entry which is preliminary data.</text>
</comment>
<accession>A0A9D7XFB7</accession>
<protein>
    <submittedName>
        <fullName evidence="2">Uroporphyrinogen-III synthase</fullName>
    </submittedName>
</protein>
<dbReference type="Pfam" id="PF02602">
    <property type="entry name" value="HEM4"/>
    <property type="match status" value="1"/>
</dbReference>
<sequence length="262" mass="30314">MPTKTTSIALIKDSRLRKVKSILISQPKPERSPYFEIETKYNIQVDWRSFIQVDGLTEKEFRKQRIRPDEFPCVVFTSKNAIDHFFRLTEEMRGKVSEMTKYFCTTETIANYLQKFIIFRKRKVFHGTKSISDLANYFNKHKDVGTFLVPCSDTGNHDVAEFLKSTKVKFQEAIMYRTVSADLSDLKDIKYDILVFFSQLDIKSLFDNFPDFEQGNTRIAAFGNTTAKAVSDAQLLIDIQAPTVETPSMTMALEMYLKKANK</sequence>
<organism evidence="2 3">
    <name type="scientific">Candidatus Defluviibacterium haderslevense</name>
    <dbReference type="NCBI Taxonomy" id="2981993"/>
    <lineage>
        <taxon>Bacteria</taxon>
        <taxon>Pseudomonadati</taxon>
        <taxon>Bacteroidota</taxon>
        <taxon>Saprospiria</taxon>
        <taxon>Saprospirales</taxon>
        <taxon>Saprospiraceae</taxon>
        <taxon>Candidatus Defluviibacterium</taxon>
    </lineage>
</organism>
<feature type="domain" description="Tetrapyrrole biosynthesis uroporphyrinogen III synthase" evidence="1">
    <location>
        <begin position="64"/>
        <end position="250"/>
    </location>
</feature>
<dbReference type="SUPFAM" id="SSF69618">
    <property type="entry name" value="HemD-like"/>
    <property type="match status" value="1"/>
</dbReference>
<dbReference type="Proteomes" id="UP000808349">
    <property type="component" value="Unassembled WGS sequence"/>
</dbReference>
<dbReference type="EMBL" id="JADKFW010000010">
    <property type="protein sequence ID" value="MBK9718496.1"/>
    <property type="molecule type" value="Genomic_DNA"/>
</dbReference>
<dbReference type="GO" id="GO:0033014">
    <property type="term" value="P:tetrapyrrole biosynthetic process"/>
    <property type="evidence" value="ECO:0007669"/>
    <property type="project" value="InterPro"/>
</dbReference>
<gene>
    <name evidence="2" type="ORF">IPO85_13485</name>
</gene>
<dbReference type="Gene3D" id="3.40.50.10090">
    <property type="match status" value="2"/>
</dbReference>
<dbReference type="InterPro" id="IPR036108">
    <property type="entry name" value="4pyrrol_syn_uPrphyn_synt_sf"/>
</dbReference>
<dbReference type="InterPro" id="IPR003754">
    <property type="entry name" value="4pyrrol_synth_uPrphyn_synth"/>
</dbReference>
<dbReference type="AlphaFoldDB" id="A0A9D7XFB7"/>
<dbReference type="CDD" id="cd06578">
    <property type="entry name" value="HemD"/>
    <property type="match status" value="1"/>
</dbReference>
<reference evidence="2 3" key="1">
    <citation type="submission" date="2020-10" db="EMBL/GenBank/DDBJ databases">
        <title>Connecting structure to function with the recovery of over 1000 high-quality activated sludge metagenome-assembled genomes encoding full-length rRNA genes using long-read sequencing.</title>
        <authorList>
            <person name="Singleton C.M."/>
            <person name="Petriglieri F."/>
            <person name="Kristensen J.M."/>
            <person name="Kirkegaard R.H."/>
            <person name="Michaelsen T.Y."/>
            <person name="Andersen M.H."/>
            <person name="Karst S.M."/>
            <person name="Dueholm M.S."/>
            <person name="Nielsen P.H."/>
            <person name="Albertsen M."/>
        </authorList>
    </citation>
    <scope>NUCLEOTIDE SEQUENCE [LARGE SCALE GENOMIC DNA]</scope>
    <source>
        <strain evidence="2">Ribe_18-Q3-R11-54_BAT3C.373</strain>
    </source>
</reference>
<evidence type="ECO:0000313" key="2">
    <source>
        <dbReference type="EMBL" id="MBK9718496.1"/>
    </source>
</evidence>
<evidence type="ECO:0000259" key="1">
    <source>
        <dbReference type="Pfam" id="PF02602"/>
    </source>
</evidence>